<dbReference type="InterPro" id="IPR027417">
    <property type="entry name" value="P-loop_NTPase"/>
</dbReference>
<dbReference type="SUPFAM" id="SSF54211">
    <property type="entry name" value="Ribosomal protein S5 domain 2-like"/>
    <property type="match status" value="1"/>
</dbReference>
<dbReference type="GO" id="GO:0003684">
    <property type="term" value="F:damaged DNA binding"/>
    <property type="evidence" value="ECO:0007669"/>
    <property type="project" value="InterPro"/>
</dbReference>
<comment type="caution">
    <text evidence="15">The sequence shown here is derived from an EMBL/GenBank/DDBJ whole genome shotgun (WGS) entry which is preliminary data.</text>
</comment>
<dbReference type="HOGENOM" id="CLU_018264_0_1_9"/>
<comment type="domain">
    <text evidence="11">The middle region has homology to RecA with ATPase motifs including the RadA KNRFG motif, while the C-terminus is homologous to Lon protease.</text>
</comment>
<evidence type="ECO:0000259" key="14">
    <source>
        <dbReference type="PROSITE" id="PS50162"/>
    </source>
</evidence>
<dbReference type="EMBL" id="AFBB01000002">
    <property type="protein sequence ID" value="EGF16621.1"/>
    <property type="molecule type" value="Genomic_DNA"/>
</dbReference>
<dbReference type="InterPro" id="IPR008269">
    <property type="entry name" value="Lon_proteolytic"/>
</dbReference>
<dbReference type="MEROPS" id="S16.A04"/>
<dbReference type="SMART" id="SM00382">
    <property type="entry name" value="AAA"/>
    <property type="match status" value="1"/>
</dbReference>
<dbReference type="Pfam" id="PF13481">
    <property type="entry name" value="AAA_25"/>
    <property type="match status" value="1"/>
</dbReference>
<dbReference type="InterPro" id="IPR014721">
    <property type="entry name" value="Ribsml_uS5_D2-typ_fold_subgr"/>
</dbReference>
<dbReference type="STRING" id="888062.HMPREF9083_0097"/>
<dbReference type="PANTHER" id="PTHR32472">
    <property type="entry name" value="DNA REPAIR PROTEIN RADA"/>
    <property type="match status" value="1"/>
</dbReference>
<evidence type="ECO:0000256" key="12">
    <source>
        <dbReference type="NCBIfam" id="TIGR00416"/>
    </source>
</evidence>
<dbReference type="Gene3D" id="3.40.50.300">
    <property type="entry name" value="P-loop containing nucleotide triphosphate hydrolases"/>
    <property type="match status" value="1"/>
</dbReference>
<keyword evidence="7 11" id="KW-0067">ATP-binding</keyword>
<evidence type="ECO:0000256" key="2">
    <source>
        <dbReference type="ARBA" id="ARBA00022741"/>
    </source>
</evidence>
<dbReference type="eggNOG" id="COG1066">
    <property type="taxonomic scope" value="Bacteria"/>
</dbReference>
<keyword evidence="2 11" id="KW-0547">Nucleotide-binding</keyword>
<dbReference type="AlphaFoldDB" id="F2BV80"/>
<keyword evidence="8 11" id="KW-0346">Stress response</keyword>
<comment type="function">
    <text evidence="11">Plays a role in repairing double-strand DNA breaks, probably involving stabilizing or processing branched DNA or blocked replication forks.</text>
</comment>
<protein>
    <recommendedName>
        <fullName evidence="11 12">DNA repair protein RadA</fullName>
    </recommendedName>
</protein>
<dbReference type="InterPro" id="IPR020568">
    <property type="entry name" value="Ribosomal_Su5_D2-typ_SF"/>
</dbReference>
<evidence type="ECO:0000256" key="5">
    <source>
        <dbReference type="ARBA" id="ARBA00022801"/>
    </source>
</evidence>
<dbReference type="HAMAP" id="MF_01498">
    <property type="entry name" value="RadA_bact"/>
    <property type="match status" value="1"/>
</dbReference>
<keyword evidence="10 11" id="KW-0234">DNA repair</keyword>
<dbReference type="Pfam" id="PF18073">
    <property type="entry name" value="Zn_ribbon_LapB"/>
    <property type="match status" value="1"/>
</dbReference>
<dbReference type="PANTHER" id="PTHR32472:SF10">
    <property type="entry name" value="DNA REPAIR PROTEIN RADA-LIKE PROTEIN"/>
    <property type="match status" value="1"/>
</dbReference>
<comment type="similarity">
    <text evidence="11 13">Belongs to the RecA family. RadA subfamily.</text>
</comment>
<dbReference type="GO" id="GO:0004176">
    <property type="term" value="F:ATP-dependent peptidase activity"/>
    <property type="evidence" value="ECO:0007669"/>
    <property type="project" value="InterPro"/>
</dbReference>
<evidence type="ECO:0000256" key="1">
    <source>
        <dbReference type="ARBA" id="ARBA00022723"/>
    </source>
</evidence>
<evidence type="ECO:0000256" key="10">
    <source>
        <dbReference type="ARBA" id="ARBA00023204"/>
    </source>
</evidence>
<gene>
    <name evidence="11 15" type="primary">radA</name>
    <name evidence="15" type="ORF">HMPREF9083_0097</name>
</gene>
<dbReference type="GO" id="GO:0006508">
    <property type="term" value="P:proteolysis"/>
    <property type="evidence" value="ECO:0007669"/>
    <property type="project" value="InterPro"/>
</dbReference>
<dbReference type="GO" id="GO:0005829">
    <property type="term" value="C:cytosol"/>
    <property type="evidence" value="ECO:0007669"/>
    <property type="project" value="TreeGrafter"/>
</dbReference>
<evidence type="ECO:0000256" key="8">
    <source>
        <dbReference type="ARBA" id="ARBA00023016"/>
    </source>
</evidence>
<evidence type="ECO:0000256" key="9">
    <source>
        <dbReference type="ARBA" id="ARBA00023125"/>
    </source>
</evidence>
<dbReference type="GO" id="GO:0004252">
    <property type="term" value="F:serine-type endopeptidase activity"/>
    <property type="evidence" value="ECO:0007669"/>
    <property type="project" value="InterPro"/>
</dbReference>
<dbReference type="Pfam" id="PF05362">
    <property type="entry name" value="Lon_C"/>
    <property type="match status" value="1"/>
</dbReference>
<organism evidence="15 16">
    <name type="scientific">Dialister micraerophilus DSM 19965</name>
    <dbReference type="NCBI Taxonomy" id="888062"/>
    <lineage>
        <taxon>Bacteria</taxon>
        <taxon>Bacillati</taxon>
        <taxon>Bacillota</taxon>
        <taxon>Negativicutes</taxon>
        <taxon>Veillonellales</taxon>
        <taxon>Veillonellaceae</taxon>
        <taxon>Dialister</taxon>
    </lineage>
</organism>
<dbReference type="InterPro" id="IPR041166">
    <property type="entry name" value="Rubredoxin_2"/>
</dbReference>
<dbReference type="GO" id="GO:0140664">
    <property type="term" value="F:ATP-dependent DNA damage sensor activity"/>
    <property type="evidence" value="ECO:0007669"/>
    <property type="project" value="InterPro"/>
</dbReference>
<dbReference type="FunFam" id="3.40.50.300:FF:000050">
    <property type="entry name" value="DNA repair protein RadA"/>
    <property type="match status" value="1"/>
</dbReference>
<evidence type="ECO:0000256" key="4">
    <source>
        <dbReference type="ARBA" id="ARBA00022771"/>
    </source>
</evidence>
<feature type="short sequence motif" description="RadA KNRFG motif" evidence="11">
    <location>
        <begin position="256"/>
        <end position="260"/>
    </location>
</feature>
<dbReference type="InterPro" id="IPR020588">
    <property type="entry name" value="RecA_ATP-bd"/>
</dbReference>
<name>F2BV80_9FIRM</name>
<proteinExistence type="inferred from homology"/>
<dbReference type="Gene3D" id="3.30.230.10">
    <property type="match status" value="1"/>
</dbReference>
<evidence type="ECO:0000256" key="6">
    <source>
        <dbReference type="ARBA" id="ARBA00022833"/>
    </source>
</evidence>
<keyword evidence="3 11" id="KW-0227">DNA damage</keyword>
<dbReference type="SUPFAM" id="SSF52540">
    <property type="entry name" value="P-loop containing nucleoside triphosphate hydrolases"/>
    <property type="match status" value="1"/>
</dbReference>
<feature type="domain" description="RecA family profile 1" evidence="14">
    <location>
        <begin position="70"/>
        <end position="219"/>
    </location>
</feature>
<evidence type="ECO:0000313" key="15">
    <source>
        <dbReference type="EMBL" id="EGF16621.1"/>
    </source>
</evidence>
<keyword evidence="4 13" id="KW-0863">Zinc-finger</keyword>
<keyword evidence="5" id="KW-0378">Hydrolase</keyword>
<keyword evidence="1 11" id="KW-0479">Metal-binding</keyword>
<dbReference type="NCBIfam" id="TIGR00416">
    <property type="entry name" value="sms"/>
    <property type="match status" value="1"/>
</dbReference>
<dbReference type="InterPro" id="IPR003593">
    <property type="entry name" value="AAA+_ATPase"/>
</dbReference>
<dbReference type="PROSITE" id="PS50162">
    <property type="entry name" value="RECA_2"/>
    <property type="match status" value="1"/>
</dbReference>
<reference evidence="15 16" key="1">
    <citation type="submission" date="2011-02" db="EMBL/GenBank/DDBJ databases">
        <authorList>
            <person name="Muzny D."/>
            <person name="Qin X."/>
            <person name="Deng J."/>
            <person name="Jiang H."/>
            <person name="Liu Y."/>
            <person name="Qu J."/>
            <person name="Song X.-Z."/>
            <person name="Zhang L."/>
            <person name="Thornton R."/>
            <person name="Coyle M."/>
            <person name="Francisco L."/>
            <person name="Jackson L."/>
            <person name="Javaid M."/>
            <person name="Korchina V."/>
            <person name="Kovar C."/>
            <person name="Mata R."/>
            <person name="Mathew T."/>
            <person name="Ngo R."/>
            <person name="Nguyen L."/>
            <person name="Nguyen N."/>
            <person name="Okwuonu G."/>
            <person name="Ongeri F."/>
            <person name="Pham C."/>
            <person name="Simmons D."/>
            <person name="Wilczek-Boney K."/>
            <person name="Hale W."/>
            <person name="Jakkamsetti A."/>
            <person name="Pham P."/>
            <person name="Ruth R."/>
            <person name="San Lucas F."/>
            <person name="Warren J."/>
            <person name="Zhang J."/>
            <person name="Zhao Z."/>
            <person name="Zhou C."/>
            <person name="Zhu D."/>
            <person name="Lee S."/>
            <person name="Bess C."/>
            <person name="Blankenburg K."/>
            <person name="Forbes L."/>
            <person name="Fu Q."/>
            <person name="Gubbala S."/>
            <person name="Hirani K."/>
            <person name="Jayaseelan J.C."/>
            <person name="Lara F."/>
            <person name="Munidasa M."/>
            <person name="Palculict T."/>
            <person name="Patil S."/>
            <person name="Pu L.-L."/>
            <person name="Saada N."/>
            <person name="Tang L."/>
            <person name="Weissenberger G."/>
            <person name="Zhu Y."/>
            <person name="Hemphill L."/>
            <person name="Shang Y."/>
            <person name="Youmans B."/>
            <person name="Ayvaz T."/>
            <person name="Ross M."/>
            <person name="Santibanez J."/>
            <person name="Aqrawi P."/>
            <person name="Gross S."/>
            <person name="Joshi V."/>
            <person name="Fowler G."/>
            <person name="Nazareth L."/>
            <person name="Reid J."/>
            <person name="Worley K."/>
            <person name="Petrosino J."/>
            <person name="Highlander S."/>
            <person name="Gibbs R."/>
        </authorList>
    </citation>
    <scope>NUCLEOTIDE SEQUENCE [LARGE SCALE GENOMIC DNA]</scope>
    <source>
        <strain evidence="15 16">DSM 19965</strain>
    </source>
</reference>
<evidence type="ECO:0000256" key="7">
    <source>
        <dbReference type="ARBA" id="ARBA00022840"/>
    </source>
</evidence>
<feature type="region of interest" description="Lon-protease-like" evidence="11">
    <location>
        <begin position="355"/>
        <end position="479"/>
    </location>
</feature>
<dbReference type="RefSeq" id="WP_007555421.1">
    <property type="nucleotide sequence ID" value="NZ_GL878519.1"/>
</dbReference>
<evidence type="ECO:0000313" key="16">
    <source>
        <dbReference type="Proteomes" id="UP000003503"/>
    </source>
</evidence>
<keyword evidence="6 13" id="KW-0862">Zinc</keyword>
<evidence type="ECO:0000256" key="13">
    <source>
        <dbReference type="RuleBase" id="RU003555"/>
    </source>
</evidence>
<accession>F2BV80</accession>
<dbReference type="InterPro" id="IPR004504">
    <property type="entry name" value="DNA_repair_RadA"/>
</dbReference>
<evidence type="ECO:0000256" key="11">
    <source>
        <dbReference type="HAMAP-Rule" id="MF_01498"/>
    </source>
</evidence>
<sequence length="479" mass="53215">MVAKNIKKTKFVCSNCGNISSKWVGKCLQCNEWNSMHEESEINITNPKTFFSSKSDLKKPLKISEINSKSNERINLEFPEIDRVLGGGIVPGSVILCGGEPGIGKSTLILQICKFVAQKNKKVLYCSGEESEFQIKMRAERIGLFEDSCYIMSDGNLENIINATQKINPSLLIIDSIQTVFIANSNASIGSITQIRDVTSILINLAKRDNIALIIIGHVTKEGNLAGPRMLEHMVDAVAYLEGDRSYQFRMLRMVKNRFGSTDETGLFSMNKTGLSAINNPSEFLLRERASNIPGSIATTLLEGMRAVIIEVQALTVATVLNMPRRVTVGYDYNRITMLLAVLEKRANQLFSRNDVYINIPGGIYVRETAVDLAVALAVVSINNDVPISAEMIVLGEVSLTGEILPVSGIIIRIKEAIKMKFKKFILPMGNKKDVEKYFKENDLLYLLKYTHFIAHINDAINLIKNNNTNKISTIVLKA</sequence>
<comment type="function">
    <text evidence="13">DNA-dependent ATPase involved in processing of recombination intermediates, plays a role in repairing DNA breaks. Stimulates the branch migration of RecA-mediated strand transfer reactions, allowing the 3' invading strand to extend heteroduplex DNA faster. Binds ssDNA in the presence of ADP but not other nucleotides, has ATPase activity that is stimulated by ssDNA and various branched DNA structures, but inhibited by SSB. Does not have RecA's homology-searching function.</text>
</comment>
<dbReference type="GO" id="GO:0000725">
    <property type="term" value="P:recombinational repair"/>
    <property type="evidence" value="ECO:0007669"/>
    <property type="project" value="UniProtKB-UniRule"/>
</dbReference>
<dbReference type="GO" id="GO:0008270">
    <property type="term" value="F:zinc ion binding"/>
    <property type="evidence" value="ECO:0007669"/>
    <property type="project" value="UniProtKB-KW"/>
</dbReference>
<dbReference type="Proteomes" id="UP000003503">
    <property type="component" value="Unassembled WGS sequence"/>
</dbReference>
<dbReference type="GO" id="GO:0005524">
    <property type="term" value="F:ATP binding"/>
    <property type="evidence" value="ECO:0007669"/>
    <property type="project" value="UniProtKB-UniRule"/>
</dbReference>
<keyword evidence="9 11" id="KW-0238">DNA-binding</keyword>
<dbReference type="CDD" id="cd01121">
    <property type="entry name" value="RadA_SMS_N"/>
    <property type="match status" value="1"/>
</dbReference>
<dbReference type="PRINTS" id="PR01874">
    <property type="entry name" value="DNAREPAIRADA"/>
</dbReference>
<evidence type="ECO:0000256" key="3">
    <source>
        <dbReference type="ARBA" id="ARBA00022763"/>
    </source>
</evidence>
<feature type="binding site" evidence="11">
    <location>
        <begin position="99"/>
        <end position="106"/>
    </location>
    <ligand>
        <name>ATP</name>
        <dbReference type="ChEBI" id="CHEBI:30616"/>
    </ligand>
</feature>
<keyword evidence="16" id="KW-1185">Reference proteome</keyword>